<name>A0A532V1C2_UNCL8</name>
<dbReference type="PANTHER" id="PTHR43048:SF3">
    <property type="entry name" value="METHYLMALONYL-COA EPIMERASE, MITOCHONDRIAL"/>
    <property type="match status" value="1"/>
</dbReference>
<dbReference type="GO" id="GO:0046491">
    <property type="term" value="P:L-methylmalonyl-CoA metabolic process"/>
    <property type="evidence" value="ECO:0007669"/>
    <property type="project" value="TreeGrafter"/>
</dbReference>
<comment type="similarity">
    <text evidence="1">Belongs to the methylmalonyl-CoA epimerase family.</text>
</comment>
<dbReference type="EMBL" id="NJBN01000003">
    <property type="protein sequence ID" value="TKJ41016.1"/>
    <property type="molecule type" value="Genomic_DNA"/>
</dbReference>
<dbReference type="NCBIfam" id="TIGR03081">
    <property type="entry name" value="metmalonyl_epim"/>
    <property type="match status" value="1"/>
</dbReference>
<proteinExistence type="inferred from homology"/>
<dbReference type="InterPro" id="IPR051785">
    <property type="entry name" value="MMCE/EMCE_epimerase"/>
</dbReference>
<sequence>MKRIDHIAIAVADLDAAEVVYRDTLNLEWGGREEVATQKVLTSIFKVGESRLELVSPTAGDSPIAAFLRKKGGGLHHICFEVDDIEAEMKNLKDKGMRLLNSTPTPGVGGSRVVFLHPKDSSGVLVELVEKG</sequence>
<feature type="domain" description="VOC" evidence="3">
    <location>
        <begin position="3"/>
        <end position="131"/>
    </location>
</feature>
<dbReference type="Pfam" id="PF13669">
    <property type="entry name" value="Glyoxalase_4"/>
    <property type="match status" value="1"/>
</dbReference>
<dbReference type="Gene3D" id="3.10.180.10">
    <property type="entry name" value="2,3-Dihydroxybiphenyl 1,2-Dioxygenase, domain 1"/>
    <property type="match status" value="1"/>
</dbReference>
<evidence type="ECO:0000313" key="5">
    <source>
        <dbReference type="Proteomes" id="UP000319619"/>
    </source>
</evidence>
<protein>
    <submittedName>
        <fullName evidence="4">Methylmalonyl-CoA epimerase</fullName>
    </submittedName>
</protein>
<dbReference type="PANTHER" id="PTHR43048">
    <property type="entry name" value="METHYLMALONYL-COA EPIMERASE"/>
    <property type="match status" value="1"/>
</dbReference>
<dbReference type="AlphaFoldDB" id="A0A532V1C2"/>
<comment type="caution">
    <text evidence="4">The sequence shown here is derived from an EMBL/GenBank/DDBJ whole genome shotgun (WGS) entry which is preliminary data.</text>
</comment>
<dbReference type="InterPro" id="IPR037523">
    <property type="entry name" value="VOC_core"/>
</dbReference>
<reference evidence="4 5" key="1">
    <citation type="submission" date="2017-06" db="EMBL/GenBank/DDBJ databases">
        <title>Novel microbial phyla capable of carbon fixation and sulfur reduction in deep-sea sediments.</title>
        <authorList>
            <person name="Huang J."/>
            <person name="Baker B."/>
            <person name="Wang Y."/>
        </authorList>
    </citation>
    <scope>NUCLEOTIDE SEQUENCE [LARGE SCALE GENOMIC DNA]</scope>
    <source>
        <strain evidence="4">B3_LCP</strain>
    </source>
</reference>
<dbReference type="InterPro" id="IPR029068">
    <property type="entry name" value="Glyas_Bleomycin-R_OHBP_Dase"/>
</dbReference>
<dbReference type="SUPFAM" id="SSF54593">
    <property type="entry name" value="Glyoxalase/Bleomycin resistance protein/Dihydroxybiphenyl dioxygenase"/>
    <property type="match status" value="1"/>
</dbReference>
<evidence type="ECO:0000256" key="2">
    <source>
        <dbReference type="ARBA" id="ARBA00022723"/>
    </source>
</evidence>
<dbReference type="Proteomes" id="UP000319619">
    <property type="component" value="Unassembled WGS sequence"/>
</dbReference>
<evidence type="ECO:0000259" key="3">
    <source>
        <dbReference type="PROSITE" id="PS51819"/>
    </source>
</evidence>
<evidence type="ECO:0000313" key="4">
    <source>
        <dbReference type="EMBL" id="TKJ41016.1"/>
    </source>
</evidence>
<dbReference type="InterPro" id="IPR017515">
    <property type="entry name" value="MeMalonyl-CoA_epimerase"/>
</dbReference>
<organism evidence="4 5">
    <name type="scientific">candidate division LCP-89 bacterium B3_LCP</name>
    <dbReference type="NCBI Taxonomy" id="2012998"/>
    <lineage>
        <taxon>Bacteria</taxon>
        <taxon>Pseudomonadati</taxon>
        <taxon>Bacteria division LCP-89</taxon>
    </lineage>
</organism>
<gene>
    <name evidence="4" type="primary">mce</name>
    <name evidence="4" type="ORF">CEE37_04955</name>
</gene>
<dbReference type="GO" id="GO:0004493">
    <property type="term" value="F:methylmalonyl-CoA epimerase activity"/>
    <property type="evidence" value="ECO:0007669"/>
    <property type="project" value="TreeGrafter"/>
</dbReference>
<dbReference type="CDD" id="cd07249">
    <property type="entry name" value="MMCE"/>
    <property type="match status" value="1"/>
</dbReference>
<dbReference type="PROSITE" id="PS51819">
    <property type="entry name" value="VOC"/>
    <property type="match status" value="1"/>
</dbReference>
<dbReference type="GO" id="GO:0046872">
    <property type="term" value="F:metal ion binding"/>
    <property type="evidence" value="ECO:0007669"/>
    <property type="project" value="UniProtKB-KW"/>
</dbReference>
<accession>A0A532V1C2</accession>
<evidence type="ECO:0000256" key="1">
    <source>
        <dbReference type="ARBA" id="ARBA00009308"/>
    </source>
</evidence>
<keyword evidence="2" id="KW-0479">Metal-binding</keyword>